<sequence length="52" mass="6308">MEFEYFETLVQESSRMIPEKFKAVLRKENIQIIARERVPEAVKTNFMLDLCW</sequence>
<proteinExistence type="predicted"/>
<accession>X1BV18</accession>
<reference evidence="1" key="1">
    <citation type="journal article" date="2014" name="Front. Microbiol.">
        <title>High frequency of phylogenetically diverse reductive dehalogenase-homologous genes in deep subseafloor sedimentary metagenomes.</title>
        <authorList>
            <person name="Kawai M."/>
            <person name="Futagami T."/>
            <person name="Toyoda A."/>
            <person name="Takaki Y."/>
            <person name="Nishi S."/>
            <person name="Hori S."/>
            <person name="Arai W."/>
            <person name="Tsubouchi T."/>
            <person name="Morono Y."/>
            <person name="Uchiyama I."/>
            <person name="Ito T."/>
            <person name="Fujiyama A."/>
            <person name="Inagaki F."/>
            <person name="Takami H."/>
        </authorList>
    </citation>
    <scope>NUCLEOTIDE SEQUENCE</scope>
    <source>
        <strain evidence="1">Expedition CK06-06</strain>
    </source>
</reference>
<dbReference type="AlphaFoldDB" id="X1BV18"/>
<dbReference type="EMBL" id="BART01015476">
    <property type="protein sequence ID" value="GAG84972.1"/>
    <property type="molecule type" value="Genomic_DNA"/>
</dbReference>
<evidence type="ECO:0000313" key="1">
    <source>
        <dbReference type="EMBL" id="GAG84972.1"/>
    </source>
</evidence>
<name>X1BV18_9ZZZZ</name>
<organism evidence="1">
    <name type="scientific">marine sediment metagenome</name>
    <dbReference type="NCBI Taxonomy" id="412755"/>
    <lineage>
        <taxon>unclassified sequences</taxon>
        <taxon>metagenomes</taxon>
        <taxon>ecological metagenomes</taxon>
    </lineage>
</organism>
<gene>
    <name evidence="1" type="ORF">S01H4_30040</name>
</gene>
<feature type="non-terminal residue" evidence="1">
    <location>
        <position position="52"/>
    </location>
</feature>
<comment type="caution">
    <text evidence="1">The sequence shown here is derived from an EMBL/GenBank/DDBJ whole genome shotgun (WGS) entry which is preliminary data.</text>
</comment>
<protein>
    <submittedName>
        <fullName evidence="1">Uncharacterized protein</fullName>
    </submittedName>
</protein>